<dbReference type="EMBL" id="NSJE01000005">
    <property type="protein sequence ID" value="PAT43373.1"/>
    <property type="molecule type" value="Genomic_DNA"/>
</dbReference>
<name>A0A2A2B026_9BURK</name>
<dbReference type="AlphaFoldDB" id="A0A2A2B026"/>
<proteinExistence type="predicted"/>
<evidence type="ECO:0000313" key="1">
    <source>
        <dbReference type="EMBL" id="PAT43373.1"/>
    </source>
</evidence>
<accession>A0A2A2B026</accession>
<sequence>MAARNPAMQRPSRHKLTSQRQFRISAKAFTACTSCRCALTLGIWQKAALGKLCSIGTYMHMQKAA</sequence>
<organism evidence="1 2">
    <name type="scientific">Vandammella animalimorsus</name>
    <dbReference type="NCBI Taxonomy" id="2029117"/>
    <lineage>
        <taxon>Bacteria</taxon>
        <taxon>Pseudomonadati</taxon>
        <taxon>Pseudomonadota</taxon>
        <taxon>Betaproteobacteria</taxon>
        <taxon>Burkholderiales</taxon>
        <taxon>Comamonadaceae</taxon>
        <taxon>Vandammella</taxon>
    </lineage>
</organism>
<dbReference type="Proteomes" id="UP000218439">
    <property type="component" value="Unassembled WGS sequence"/>
</dbReference>
<gene>
    <name evidence="1" type="ORF">CK621_04350</name>
</gene>
<reference evidence="1 2" key="1">
    <citation type="submission" date="2017-08" db="EMBL/GenBank/DDBJ databases">
        <title>WGS of Clinical strains of the CDC Group NO-1 linked to zoonotic infections in humans.</title>
        <authorList>
            <person name="Bernier A.-M."/>
            <person name="Bernard K."/>
        </authorList>
    </citation>
    <scope>NUCLEOTIDE SEQUENCE [LARGE SCALE GENOMIC DNA]</scope>
    <source>
        <strain evidence="1 2">NML120219</strain>
    </source>
</reference>
<evidence type="ECO:0000313" key="2">
    <source>
        <dbReference type="Proteomes" id="UP000218439"/>
    </source>
</evidence>
<protein>
    <submittedName>
        <fullName evidence="1">Uncharacterized protein</fullName>
    </submittedName>
</protein>
<comment type="caution">
    <text evidence="1">The sequence shown here is derived from an EMBL/GenBank/DDBJ whole genome shotgun (WGS) entry which is preliminary data.</text>
</comment>